<evidence type="ECO:0008006" key="4">
    <source>
        <dbReference type="Google" id="ProtNLM"/>
    </source>
</evidence>
<organism evidence="2 3">
    <name type="scientific">Heterodera trifolii</name>
    <dbReference type="NCBI Taxonomy" id="157864"/>
    <lineage>
        <taxon>Eukaryota</taxon>
        <taxon>Metazoa</taxon>
        <taxon>Ecdysozoa</taxon>
        <taxon>Nematoda</taxon>
        <taxon>Chromadorea</taxon>
        <taxon>Rhabditida</taxon>
        <taxon>Tylenchina</taxon>
        <taxon>Tylenchomorpha</taxon>
        <taxon>Tylenchoidea</taxon>
        <taxon>Heteroderidae</taxon>
        <taxon>Heteroderinae</taxon>
        <taxon>Heterodera</taxon>
    </lineage>
</organism>
<dbReference type="AlphaFoldDB" id="A0ABD2IKE1"/>
<keyword evidence="3" id="KW-1185">Reference proteome</keyword>
<reference evidence="2 3" key="1">
    <citation type="submission" date="2024-10" db="EMBL/GenBank/DDBJ databases">
        <authorList>
            <person name="Kim D."/>
        </authorList>
    </citation>
    <scope>NUCLEOTIDE SEQUENCE [LARGE SCALE GENOMIC DNA]</scope>
    <source>
        <strain evidence="2">BH-2024</strain>
    </source>
</reference>
<feature type="region of interest" description="Disordered" evidence="1">
    <location>
        <begin position="49"/>
        <end position="81"/>
    </location>
</feature>
<evidence type="ECO:0000313" key="2">
    <source>
        <dbReference type="EMBL" id="KAL3079606.1"/>
    </source>
</evidence>
<dbReference type="Proteomes" id="UP001620626">
    <property type="component" value="Unassembled WGS sequence"/>
</dbReference>
<comment type="caution">
    <text evidence="2">The sequence shown here is derived from an EMBL/GenBank/DDBJ whole genome shotgun (WGS) entry which is preliminary data.</text>
</comment>
<gene>
    <name evidence="2" type="ORF">niasHT_034830</name>
</gene>
<accession>A0ABD2IKE1</accession>
<proteinExistence type="predicted"/>
<name>A0ABD2IKE1_9BILA</name>
<dbReference type="EMBL" id="JBICBT010001179">
    <property type="protein sequence ID" value="KAL3079606.1"/>
    <property type="molecule type" value="Genomic_DNA"/>
</dbReference>
<evidence type="ECO:0000313" key="3">
    <source>
        <dbReference type="Proteomes" id="UP001620626"/>
    </source>
</evidence>
<feature type="compositionally biased region" description="Gly residues" evidence="1">
    <location>
        <begin position="70"/>
        <end position="81"/>
    </location>
</feature>
<evidence type="ECO:0000256" key="1">
    <source>
        <dbReference type="SAM" id="MobiDB-lite"/>
    </source>
</evidence>
<protein>
    <recommendedName>
        <fullName evidence="4">BHLH domain-containing protein</fullName>
    </recommendedName>
</protein>
<sequence length="188" mass="20316">MSLNSSGPANTSVAEMRERRRQKILQNAEERISKILTVHSGGRQAPTLDGITHGADNGGETAPPVELTSNGGGTPVTDDGGGQYRPSNCHWSFHRRRLSAAASFGVLLRLLVHFDVVRSAALTFLPAFIACQCFTRFRRFSNDVTFNAHNSLMTHFLLLCGLNELLFWEQRGGGAVPKVAVAVVAVAA</sequence>